<protein>
    <recommendedName>
        <fullName evidence="3">Polymerase nucleotidyl transferase domain-containing protein</fullName>
    </recommendedName>
</protein>
<sequence length="359" mass="38977">MKMDIARAAARDWITTNGRSLPGYFGAYLSGSTTVLRDEAELPLGSDVDIMLITRWPVEGHKLGKFTHRGVLLEVTYLAWEQLHPAEATLADYHLAGGLRRDTIVDDPTGALRALQQQVATGFADPAWVRARCQSVRDKIETALGNLDTTLPWHDQVTSWLFPTGVTAHLILVAALRNPTVRLRYLRARETLTDFGLAQCYPGLLRLMGADQLTATQVHGHVDALATTFDAAAAAATTPFSFSTDITPIARPIAIDASYDLTERGDHREAMFWITATFARCHKILAIDAPQSQAELAPLFDAVLADLGIASSTDLQHRAQATLAALPELWDTATKITAASGRPDPGTGSTPCCARRTLL</sequence>
<accession>A0ABP5R4J9</accession>
<comment type="caution">
    <text evidence="1">The sequence shown here is derived from an EMBL/GenBank/DDBJ whole genome shotgun (WGS) entry which is preliminary data.</text>
</comment>
<gene>
    <name evidence="1" type="ORF">GCM10010430_37790</name>
</gene>
<reference evidence="2" key="1">
    <citation type="journal article" date="2019" name="Int. J. Syst. Evol. Microbiol.">
        <title>The Global Catalogue of Microorganisms (GCM) 10K type strain sequencing project: providing services to taxonomists for standard genome sequencing and annotation.</title>
        <authorList>
            <consortium name="The Broad Institute Genomics Platform"/>
            <consortium name="The Broad Institute Genome Sequencing Center for Infectious Disease"/>
            <person name="Wu L."/>
            <person name="Ma J."/>
        </authorList>
    </citation>
    <scope>NUCLEOTIDE SEQUENCE [LARGE SCALE GENOMIC DNA]</scope>
    <source>
        <strain evidence="2">JCM 7356</strain>
    </source>
</reference>
<proteinExistence type="predicted"/>
<dbReference type="RefSeq" id="WP_344637596.1">
    <property type="nucleotide sequence ID" value="NZ_BAAATR010000016.1"/>
</dbReference>
<name>A0ABP5R4J9_9ACTN</name>
<dbReference type="EMBL" id="BAAATR010000016">
    <property type="protein sequence ID" value="GAA2251256.1"/>
    <property type="molecule type" value="Genomic_DNA"/>
</dbReference>
<evidence type="ECO:0008006" key="3">
    <source>
        <dbReference type="Google" id="ProtNLM"/>
    </source>
</evidence>
<evidence type="ECO:0000313" key="1">
    <source>
        <dbReference type="EMBL" id="GAA2251256.1"/>
    </source>
</evidence>
<organism evidence="1 2">
    <name type="scientific">Kitasatospora cystarginea</name>
    <dbReference type="NCBI Taxonomy" id="58350"/>
    <lineage>
        <taxon>Bacteria</taxon>
        <taxon>Bacillati</taxon>
        <taxon>Actinomycetota</taxon>
        <taxon>Actinomycetes</taxon>
        <taxon>Kitasatosporales</taxon>
        <taxon>Streptomycetaceae</taxon>
        <taxon>Kitasatospora</taxon>
    </lineage>
</organism>
<evidence type="ECO:0000313" key="2">
    <source>
        <dbReference type="Proteomes" id="UP001500305"/>
    </source>
</evidence>
<keyword evidence="2" id="KW-1185">Reference proteome</keyword>
<dbReference type="Proteomes" id="UP001500305">
    <property type="component" value="Unassembled WGS sequence"/>
</dbReference>